<organism evidence="2 3">
    <name type="scientific">Guyanagaster necrorhizus</name>
    <dbReference type="NCBI Taxonomy" id="856835"/>
    <lineage>
        <taxon>Eukaryota</taxon>
        <taxon>Fungi</taxon>
        <taxon>Dikarya</taxon>
        <taxon>Basidiomycota</taxon>
        <taxon>Agaricomycotina</taxon>
        <taxon>Agaricomycetes</taxon>
        <taxon>Agaricomycetidae</taxon>
        <taxon>Agaricales</taxon>
        <taxon>Marasmiineae</taxon>
        <taxon>Physalacriaceae</taxon>
        <taxon>Guyanagaster</taxon>
    </lineage>
</organism>
<accession>A0A9P7VFA8</accession>
<dbReference type="AlphaFoldDB" id="A0A9P7VFA8"/>
<reference evidence="2" key="1">
    <citation type="submission" date="2020-11" db="EMBL/GenBank/DDBJ databases">
        <title>Adaptations for nitrogen fixation in a non-lichenized fungal sporocarp promotes dispersal by wood-feeding termites.</title>
        <authorList>
            <consortium name="DOE Joint Genome Institute"/>
            <person name="Koch R.A."/>
            <person name="Yoon G."/>
            <person name="Arayal U."/>
            <person name="Lail K."/>
            <person name="Amirebrahimi M."/>
            <person name="Labutti K."/>
            <person name="Lipzen A."/>
            <person name="Riley R."/>
            <person name="Barry K."/>
            <person name="Henrissat B."/>
            <person name="Grigoriev I.V."/>
            <person name="Herr J.R."/>
            <person name="Aime M.C."/>
        </authorList>
    </citation>
    <scope>NUCLEOTIDE SEQUENCE</scope>
    <source>
        <strain evidence="2">MCA 3950</strain>
    </source>
</reference>
<name>A0A9P7VFA8_9AGAR</name>
<evidence type="ECO:0000256" key="1">
    <source>
        <dbReference type="SAM" id="MobiDB-lite"/>
    </source>
</evidence>
<dbReference type="GeneID" id="66100492"/>
<proteinExistence type="predicted"/>
<dbReference type="Proteomes" id="UP000812287">
    <property type="component" value="Unassembled WGS sequence"/>
</dbReference>
<evidence type="ECO:0000313" key="2">
    <source>
        <dbReference type="EMBL" id="KAG7439106.1"/>
    </source>
</evidence>
<comment type="caution">
    <text evidence="2">The sequence shown here is derived from an EMBL/GenBank/DDBJ whole genome shotgun (WGS) entry which is preliminary data.</text>
</comment>
<keyword evidence="3" id="KW-1185">Reference proteome</keyword>
<protein>
    <submittedName>
        <fullName evidence="2">Uncharacterized protein</fullName>
    </submittedName>
</protein>
<dbReference type="EMBL" id="MU250628">
    <property type="protein sequence ID" value="KAG7439106.1"/>
    <property type="molecule type" value="Genomic_DNA"/>
</dbReference>
<feature type="region of interest" description="Disordered" evidence="1">
    <location>
        <begin position="1"/>
        <end position="46"/>
    </location>
</feature>
<evidence type="ECO:0000313" key="3">
    <source>
        <dbReference type="Proteomes" id="UP000812287"/>
    </source>
</evidence>
<gene>
    <name evidence="2" type="ORF">BT62DRAFT_1014377</name>
</gene>
<feature type="compositionally biased region" description="Polar residues" evidence="1">
    <location>
        <begin position="8"/>
        <end position="42"/>
    </location>
</feature>
<dbReference type="RefSeq" id="XP_043032610.1">
    <property type="nucleotide sequence ID" value="XM_043178205.1"/>
</dbReference>
<sequence>MAMGDFMSHSNTSDEFMCSSTGAFNQTTTPNSPFQESTTPTIESDPWADPVEEEAQSNLNDNCPLSYKTDTIAETDDILV</sequence>